<dbReference type="CDD" id="cd05283">
    <property type="entry name" value="CAD1"/>
    <property type="match status" value="1"/>
</dbReference>
<dbReference type="RefSeq" id="WP_353865338.1">
    <property type="nucleotide sequence ID" value="NZ_CP088295.1"/>
</dbReference>
<dbReference type="InterPro" id="IPR020843">
    <property type="entry name" value="ER"/>
</dbReference>
<dbReference type="Gene3D" id="3.90.180.10">
    <property type="entry name" value="Medium-chain alcohol dehydrogenases, catalytic domain"/>
    <property type="match status" value="1"/>
</dbReference>
<dbReference type="InterPro" id="IPR002328">
    <property type="entry name" value="ADH_Zn_CS"/>
</dbReference>
<name>A0ABY5PJI9_9ACTN</name>
<dbReference type="EC" id="1.1.1.2" evidence="5"/>
<evidence type="ECO:0000256" key="7">
    <source>
        <dbReference type="RuleBase" id="RU361277"/>
    </source>
</evidence>
<dbReference type="SUPFAM" id="SSF50129">
    <property type="entry name" value="GroES-like"/>
    <property type="match status" value="1"/>
</dbReference>
<evidence type="ECO:0000259" key="8">
    <source>
        <dbReference type="SMART" id="SM00829"/>
    </source>
</evidence>
<dbReference type="EMBL" id="CP088295">
    <property type="protein sequence ID" value="UUY04858.1"/>
    <property type="molecule type" value="Genomic_DNA"/>
</dbReference>
<evidence type="ECO:0000256" key="3">
    <source>
        <dbReference type="ARBA" id="ARBA00022833"/>
    </source>
</evidence>
<dbReference type="PROSITE" id="PS00059">
    <property type="entry name" value="ADH_ZINC"/>
    <property type="match status" value="1"/>
</dbReference>
<evidence type="ECO:0000256" key="4">
    <source>
        <dbReference type="ARBA" id="ARBA00023002"/>
    </source>
</evidence>
<dbReference type="Pfam" id="PF00107">
    <property type="entry name" value="ADH_zinc_N"/>
    <property type="match status" value="1"/>
</dbReference>
<proteinExistence type="inferred from homology"/>
<comment type="cofactor">
    <cofactor evidence="1 7">
        <name>Zn(2+)</name>
        <dbReference type="ChEBI" id="CHEBI:29105"/>
    </cofactor>
</comment>
<evidence type="ECO:0000256" key="6">
    <source>
        <dbReference type="ARBA" id="ARBA00048262"/>
    </source>
</evidence>
<comment type="catalytic activity">
    <reaction evidence="6">
        <text>a primary alcohol + NADP(+) = an aldehyde + NADPH + H(+)</text>
        <dbReference type="Rhea" id="RHEA:15937"/>
        <dbReference type="ChEBI" id="CHEBI:15378"/>
        <dbReference type="ChEBI" id="CHEBI:15734"/>
        <dbReference type="ChEBI" id="CHEBI:17478"/>
        <dbReference type="ChEBI" id="CHEBI:57783"/>
        <dbReference type="ChEBI" id="CHEBI:58349"/>
        <dbReference type="EC" id="1.1.1.2"/>
    </reaction>
</comment>
<dbReference type="Proteomes" id="UP001058860">
    <property type="component" value="Chromosome"/>
</dbReference>
<dbReference type="Gene3D" id="3.40.50.720">
    <property type="entry name" value="NAD(P)-binding Rossmann-like Domain"/>
    <property type="match status" value="1"/>
</dbReference>
<dbReference type="InterPro" id="IPR036291">
    <property type="entry name" value="NAD(P)-bd_dom_sf"/>
</dbReference>
<organism evidence="9 10">
    <name type="scientific">Svornostia abyssi</name>
    <dbReference type="NCBI Taxonomy" id="2898438"/>
    <lineage>
        <taxon>Bacteria</taxon>
        <taxon>Bacillati</taxon>
        <taxon>Actinomycetota</taxon>
        <taxon>Thermoleophilia</taxon>
        <taxon>Solirubrobacterales</taxon>
        <taxon>Baekduiaceae</taxon>
        <taxon>Svornostia</taxon>
    </lineage>
</organism>
<dbReference type="InterPro" id="IPR013149">
    <property type="entry name" value="ADH-like_C"/>
</dbReference>
<sequence length="352" mass="37042">MATLPPLPARGWAAPAADAQLAPIDFQRRAPREGDVLIDIDWCGICHSDLHTARNEWHGTTYPCLPGHEIVGRVREVGPGVTAFAPGDTVGVGCVVDSCRECDACQRGLEQYCPGGTYTYNSPDPDFDHPTFGGYANAITVQERFVLRIPDGLDPAGAAPILCAGITTWSPLRAAGAGPGTKVGVAGFGGLGLMAIKLAKALGAEVTAITRSPAKAEHARRAGAHDVLISTDRDDLRRARGSLDLIIDTIPVGHPVDPYLKLLGLDGALVIVGAIEPLADSVDARLLVQRRRSVSGSLIGGLPGTQELLDFCGEHGITADIETIPVDQINAAYDAMAAGQLDFRYVIDMSTL</sequence>
<feature type="domain" description="Enoyl reductase (ER)" evidence="8">
    <location>
        <begin position="16"/>
        <end position="347"/>
    </location>
</feature>
<dbReference type="InterPro" id="IPR013154">
    <property type="entry name" value="ADH-like_N"/>
</dbReference>
<dbReference type="InterPro" id="IPR047109">
    <property type="entry name" value="CAD-like"/>
</dbReference>
<keyword evidence="3 7" id="KW-0862">Zinc</keyword>
<keyword evidence="4" id="KW-0560">Oxidoreductase</keyword>
<reference evidence="10" key="1">
    <citation type="submission" date="2021-11" db="EMBL/GenBank/DDBJ databases">
        <title>Cultivation dependent microbiological survey of springs from the worlds oldest radium mine currently devoted to the extraction of radon-saturated water.</title>
        <authorList>
            <person name="Kapinusova G."/>
            <person name="Smrhova T."/>
            <person name="Strejcek M."/>
            <person name="Suman J."/>
            <person name="Jani K."/>
            <person name="Pajer P."/>
            <person name="Uhlik O."/>
        </authorList>
    </citation>
    <scope>NUCLEOTIDE SEQUENCE [LARGE SCALE GENOMIC DNA]</scope>
    <source>
        <strain evidence="10">J379</strain>
    </source>
</reference>
<evidence type="ECO:0000313" key="10">
    <source>
        <dbReference type="Proteomes" id="UP001058860"/>
    </source>
</evidence>
<keyword evidence="2 7" id="KW-0479">Metal-binding</keyword>
<comment type="similarity">
    <text evidence="7">Belongs to the zinc-containing alcohol dehydrogenase family.</text>
</comment>
<evidence type="ECO:0000256" key="2">
    <source>
        <dbReference type="ARBA" id="ARBA00022723"/>
    </source>
</evidence>
<protein>
    <recommendedName>
        <fullName evidence="5">alcohol dehydrogenase (NADP(+))</fullName>
        <ecNumber evidence="5">1.1.1.2</ecNumber>
    </recommendedName>
</protein>
<dbReference type="InterPro" id="IPR011032">
    <property type="entry name" value="GroES-like_sf"/>
</dbReference>
<dbReference type="PANTHER" id="PTHR42683">
    <property type="entry name" value="ALDEHYDE REDUCTASE"/>
    <property type="match status" value="1"/>
</dbReference>
<accession>A0ABY5PJI9</accession>
<evidence type="ECO:0000313" key="9">
    <source>
        <dbReference type="EMBL" id="UUY04858.1"/>
    </source>
</evidence>
<dbReference type="SUPFAM" id="SSF51735">
    <property type="entry name" value="NAD(P)-binding Rossmann-fold domains"/>
    <property type="match status" value="1"/>
</dbReference>
<evidence type="ECO:0000256" key="1">
    <source>
        <dbReference type="ARBA" id="ARBA00001947"/>
    </source>
</evidence>
<evidence type="ECO:0000256" key="5">
    <source>
        <dbReference type="ARBA" id="ARBA00024074"/>
    </source>
</evidence>
<dbReference type="SMART" id="SM00829">
    <property type="entry name" value="PKS_ER"/>
    <property type="match status" value="1"/>
</dbReference>
<keyword evidence="10" id="KW-1185">Reference proteome</keyword>
<gene>
    <name evidence="9" type="ORF">LRS13_04825</name>
</gene>
<dbReference type="Pfam" id="PF08240">
    <property type="entry name" value="ADH_N"/>
    <property type="match status" value="1"/>
</dbReference>